<dbReference type="Gene3D" id="3.30.70.20">
    <property type="match status" value="1"/>
</dbReference>
<feature type="domain" description="4Fe-4S ferredoxin-type" evidence="9">
    <location>
        <begin position="31"/>
        <end position="60"/>
    </location>
</feature>
<keyword evidence="8" id="KW-0003">3Fe-4S</keyword>
<organism evidence="10 11">
    <name type="scientific">Nocardia aurantiaca</name>
    <dbReference type="NCBI Taxonomy" id="2675850"/>
    <lineage>
        <taxon>Bacteria</taxon>
        <taxon>Bacillati</taxon>
        <taxon>Actinomycetota</taxon>
        <taxon>Actinomycetes</taxon>
        <taxon>Mycobacteriales</taxon>
        <taxon>Nocardiaceae</taxon>
        <taxon>Nocardia</taxon>
    </lineage>
</organism>
<evidence type="ECO:0000256" key="1">
    <source>
        <dbReference type="ARBA" id="ARBA00001966"/>
    </source>
</evidence>
<keyword evidence="7 8" id="KW-0411">Iron-sulfur</keyword>
<dbReference type="GO" id="GO:0046872">
    <property type="term" value="F:metal ion binding"/>
    <property type="evidence" value="ECO:0007669"/>
    <property type="project" value="UniProtKB-UniRule"/>
</dbReference>
<comment type="cofactor">
    <cofactor evidence="8">
        <name>[3Fe-4S] cluster</name>
        <dbReference type="ChEBI" id="CHEBI:21137"/>
    </cofactor>
    <text evidence="8">Binds 1 [3Fe-4S] cluster.</text>
</comment>
<evidence type="ECO:0000256" key="2">
    <source>
        <dbReference type="ARBA" id="ARBA00022448"/>
    </source>
</evidence>
<comment type="cofactor">
    <cofactor evidence="1 8">
        <name>[4Fe-4S] cluster</name>
        <dbReference type="ChEBI" id="CHEBI:49883"/>
    </cofactor>
</comment>
<dbReference type="AlphaFoldDB" id="A0A6I3L005"/>
<evidence type="ECO:0000256" key="3">
    <source>
        <dbReference type="ARBA" id="ARBA00022485"/>
    </source>
</evidence>
<evidence type="ECO:0000256" key="5">
    <source>
        <dbReference type="ARBA" id="ARBA00022982"/>
    </source>
</evidence>
<comment type="function">
    <text evidence="8">Ferredoxins are iron-sulfur proteins that transfer electrons in a wide variety of metabolic reactions.</text>
</comment>
<keyword evidence="4 8" id="KW-0479">Metal-binding</keyword>
<dbReference type="PROSITE" id="PS51379">
    <property type="entry name" value="4FE4S_FER_2"/>
    <property type="match status" value="1"/>
</dbReference>
<dbReference type="SUPFAM" id="SSF54862">
    <property type="entry name" value="4Fe-4S ferredoxins"/>
    <property type="match status" value="1"/>
</dbReference>
<evidence type="ECO:0000256" key="8">
    <source>
        <dbReference type="RuleBase" id="RU365098"/>
    </source>
</evidence>
<keyword evidence="2 8" id="KW-0813">Transport</keyword>
<dbReference type="InterPro" id="IPR050294">
    <property type="entry name" value="RnfB_subfamily"/>
</dbReference>
<reference evidence="10 11" key="1">
    <citation type="submission" date="2019-11" db="EMBL/GenBank/DDBJ databases">
        <title>Nocardia sp. nov. CT2-14 isolated from soil.</title>
        <authorList>
            <person name="Kanchanasin P."/>
            <person name="Tanasupawat S."/>
            <person name="Yuki M."/>
            <person name="Kudo T."/>
        </authorList>
    </citation>
    <scope>NUCLEOTIDE SEQUENCE [LARGE SCALE GENOMIC DNA]</scope>
    <source>
        <strain evidence="10 11">CT2-14</strain>
    </source>
</reference>
<gene>
    <name evidence="10" type="ORF">GLP40_20765</name>
</gene>
<evidence type="ECO:0000313" key="11">
    <source>
        <dbReference type="Proteomes" id="UP000432464"/>
    </source>
</evidence>
<dbReference type="InterPro" id="IPR000813">
    <property type="entry name" value="7Fe_ferredoxin"/>
</dbReference>
<protein>
    <recommendedName>
        <fullName evidence="8">Ferredoxin</fullName>
    </recommendedName>
</protein>
<dbReference type="GO" id="GO:0051539">
    <property type="term" value="F:4 iron, 4 sulfur cluster binding"/>
    <property type="evidence" value="ECO:0007669"/>
    <property type="project" value="UniProtKB-UniRule"/>
</dbReference>
<evidence type="ECO:0000256" key="6">
    <source>
        <dbReference type="ARBA" id="ARBA00023004"/>
    </source>
</evidence>
<keyword evidence="3 8" id="KW-0004">4Fe-4S</keyword>
<keyword evidence="6 8" id="KW-0408">Iron</keyword>
<dbReference type="InterPro" id="IPR017896">
    <property type="entry name" value="4Fe4S_Fe-S-bd"/>
</dbReference>
<proteinExistence type="predicted"/>
<sequence length="116" mass="12391">MAYVIGERCADVVDRGCVRECPVGRIHEGGHALCIHPDECVDRGACVSACPVEAIYYEDDPPAELKAYHGDSAAFFFHAIPGHDLPLRSPGGAAKISPAAVDAPLVARLPKRSIQR</sequence>
<comment type="caution">
    <text evidence="10">The sequence shown here is derived from an EMBL/GenBank/DDBJ whole genome shotgun (WGS) entry which is preliminary data.</text>
</comment>
<dbReference type="RefSeq" id="WP_154789608.1">
    <property type="nucleotide sequence ID" value="NZ_WMBB01000009.1"/>
</dbReference>
<evidence type="ECO:0000256" key="4">
    <source>
        <dbReference type="ARBA" id="ARBA00022723"/>
    </source>
</evidence>
<dbReference type="PRINTS" id="PR00354">
    <property type="entry name" value="7FE8SFRDOXIN"/>
</dbReference>
<name>A0A6I3L005_9NOCA</name>
<dbReference type="PANTHER" id="PTHR42859:SF2">
    <property type="entry name" value="FERREDOXIN"/>
    <property type="match status" value="1"/>
</dbReference>
<evidence type="ECO:0000256" key="7">
    <source>
        <dbReference type="ARBA" id="ARBA00023014"/>
    </source>
</evidence>
<evidence type="ECO:0000259" key="9">
    <source>
        <dbReference type="PROSITE" id="PS51379"/>
    </source>
</evidence>
<dbReference type="EMBL" id="WMBB01000009">
    <property type="protein sequence ID" value="MTE15197.1"/>
    <property type="molecule type" value="Genomic_DNA"/>
</dbReference>
<dbReference type="GO" id="GO:0009055">
    <property type="term" value="F:electron transfer activity"/>
    <property type="evidence" value="ECO:0007669"/>
    <property type="project" value="UniProtKB-UniRule"/>
</dbReference>
<accession>A0A6I3L005</accession>
<evidence type="ECO:0000313" key="10">
    <source>
        <dbReference type="EMBL" id="MTE15197.1"/>
    </source>
</evidence>
<keyword evidence="5 8" id="KW-0249">Electron transport</keyword>
<keyword evidence="11" id="KW-1185">Reference proteome</keyword>
<dbReference type="Proteomes" id="UP000432464">
    <property type="component" value="Unassembled WGS sequence"/>
</dbReference>
<dbReference type="PANTHER" id="PTHR42859">
    <property type="entry name" value="OXIDOREDUCTASE"/>
    <property type="match status" value="1"/>
</dbReference>
<dbReference type="GO" id="GO:0051538">
    <property type="term" value="F:3 iron, 4 sulfur cluster binding"/>
    <property type="evidence" value="ECO:0007669"/>
    <property type="project" value="UniProtKB-UniRule"/>
</dbReference>